<evidence type="ECO:0000313" key="2">
    <source>
        <dbReference type="EMBL" id="MEQ2423435.1"/>
    </source>
</evidence>
<keyword evidence="3" id="KW-1185">Reference proteome</keyword>
<proteinExistence type="predicted"/>
<protein>
    <submittedName>
        <fullName evidence="2">Uncharacterized protein</fullName>
    </submittedName>
</protein>
<accession>A0ABV1D0A2</accession>
<evidence type="ECO:0000256" key="1">
    <source>
        <dbReference type="SAM" id="Phobius"/>
    </source>
</evidence>
<keyword evidence="1" id="KW-0812">Transmembrane</keyword>
<dbReference type="EMBL" id="JBBMFM010000001">
    <property type="protein sequence ID" value="MEQ2423435.1"/>
    <property type="molecule type" value="Genomic_DNA"/>
</dbReference>
<feature type="transmembrane region" description="Helical" evidence="1">
    <location>
        <begin position="56"/>
        <end position="74"/>
    </location>
</feature>
<sequence length="107" mass="11549">MKKGSQILYQLFGWGAYISIFAGAACFFGFVIALIIGGGTGAALAVMIKGTFFPMIIKLTSISVALGLIGMYFGKEQALSMTADKKEAEEDLKRNLDQASKKDKKEK</sequence>
<comment type="caution">
    <text evidence="2">The sequence shown here is derived from an EMBL/GenBank/DDBJ whole genome shotgun (WGS) entry which is preliminary data.</text>
</comment>
<dbReference type="RefSeq" id="WP_040382014.1">
    <property type="nucleotide sequence ID" value="NZ_JBBMFM010000001.1"/>
</dbReference>
<gene>
    <name evidence="2" type="ORF">WMQ36_00475</name>
</gene>
<name>A0ABV1D0A2_9FIRM</name>
<keyword evidence="1" id="KW-1133">Transmembrane helix</keyword>
<evidence type="ECO:0000313" key="3">
    <source>
        <dbReference type="Proteomes" id="UP001454086"/>
    </source>
</evidence>
<feature type="transmembrane region" description="Helical" evidence="1">
    <location>
        <begin position="12"/>
        <end position="36"/>
    </location>
</feature>
<dbReference type="PROSITE" id="PS51257">
    <property type="entry name" value="PROKAR_LIPOPROTEIN"/>
    <property type="match status" value="1"/>
</dbReference>
<keyword evidence="1" id="KW-0472">Membrane</keyword>
<reference evidence="2 3" key="1">
    <citation type="submission" date="2024-03" db="EMBL/GenBank/DDBJ databases">
        <title>Human intestinal bacterial collection.</title>
        <authorList>
            <person name="Pauvert C."/>
            <person name="Hitch T.C.A."/>
            <person name="Clavel T."/>
        </authorList>
    </citation>
    <scope>NUCLEOTIDE SEQUENCE [LARGE SCALE GENOMIC DNA]</scope>
    <source>
        <strain evidence="2 3">CLA-SR-H021</strain>
    </source>
</reference>
<organism evidence="2 3">
    <name type="scientific">Enterocloster hominis</name>
    <name type="common">ex Hitch et al. 2024</name>
    <dbReference type="NCBI Taxonomy" id="1917870"/>
    <lineage>
        <taxon>Bacteria</taxon>
        <taxon>Bacillati</taxon>
        <taxon>Bacillota</taxon>
        <taxon>Clostridia</taxon>
        <taxon>Lachnospirales</taxon>
        <taxon>Lachnospiraceae</taxon>
        <taxon>Enterocloster</taxon>
    </lineage>
</organism>
<dbReference type="Proteomes" id="UP001454086">
    <property type="component" value="Unassembled WGS sequence"/>
</dbReference>